<keyword evidence="2" id="KW-1185">Reference proteome</keyword>
<gene>
    <name evidence="1" type="ORF">H5410_046497</name>
</gene>
<comment type="caution">
    <text evidence="1">The sequence shown here is derived from an EMBL/GenBank/DDBJ whole genome shotgun (WGS) entry which is preliminary data.</text>
</comment>
<organism evidence="1 2">
    <name type="scientific">Solanum commersonii</name>
    <name type="common">Commerson's wild potato</name>
    <name type="synonym">Commerson's nightshade</name>
    <dbReference type="NCBI Taxonomy" id="4109"/>
    <lineage>
        <taxon>Eukaryota</taxon>
        <taxon>Viridiplantae</taxon>
        <taxon>Streptophyta</taxon>
        <taxon>Embryophyta</taxon>
        <taxon>Tracheophyta</taxon>
        <taxon>Spermatophyta</taxon>
        <taxon>Magnoliopsida</taxon>
        <taxon>eudicotyledons</taxon>
        <taxon>Gunneridae</taxon>
        <taxon>Pentapetalae</taxon>
        <taxon>asterids</taxon>
        <taxon>lamiids</taxon>
        <taxon>Solanales</taxon>
        <taxon>Solanaceae</taxon>
        <taxon>Solanoideae</taxon>
        <taxon>Solaneae</taxon>
        <taxon>Solanum</taxon>
    </lineage>
</organism>
<reference evidence="1 2" key="1">
    <citation type="submission" date="2020-09" db="EMBL/GenBank/DDBJ databases">
        <title>De no assembly of potato wild relative species, Solanum commersonii.</title>
        <authorList>
            <person name="Cho K."/>
        </authorList>
    </citation>
    <scope>NUCLEOTIDE SEQUENCE [LARGE SCALE GENOMIC DNA]</scope>
    <source>
        <strain evidence="1">LZ3.2</strain>
        <tissue evidence="1">Leaf</tissue>
    </source>
</reference>
<proteinExistence type="predicted"/>
<name>A0A9J5XEL2_SOLCO</name>
<evidence type="ECO:0000313" key="2">
    <source>
        <dbReference type="Proteomes" id="UP000824120"/>
    </source>
</evidence>
<evidence type="ECO:0000313" key="1">
    <source>
        <dbReference type="EMBL" id="KAG5586063.1"/>
    </source>
</evidence>
<dbReference type="AlphaFoldDB" id="A0A9J5XEL2"/>
<protein>
    <submittedName>
        <fullName evidence="1">Uncharacterized protein</fullName>
    </submittedName>
</protein>
<sequence>MKTLKFQVFEVLVETWTLRHKKGTKRLKRTKKLKPEHRQPCLAIRQRDALRPLFQYAKPEETDQVGGKREQSAYHRKFREELLYRPMTQSTTIPKDGARRR</sequence>
<dbReference type="Proteomes" id="UP000824120">
    <property type="component" value="Chromosome 9"/>
</dbReference>
<accession>A0A9J5XEL2</accession>
<dbReference type="EMBL" id="JACXVP010000009">
    <property type="protein sequence ID" value="KAG5586063.1"/>
    <property type="molecule type" value="Genomic_DNA"/>
</dbReference>